<evidence type="ECO:0000313" key="8">
    <source>
        <dbReference type="Proteomes" id="UP000644875"/>
    </source>
</evidence>
<accession>A0A934PA88</accession>
<evidence type="ECO:0000313" key="7">
    <source>
        <dbReference type="EMBL" id="MBJ8349977.1"/>
    </source>
</evidence>
<dbReference type="RefSeq" id="WP_199567894.1">
    <property type="nucleotide sequence ID" value="NZ_JAENBP010000005.1"/>
</dbReference>
<sequence>MKYRFNRQEMKIGMRTAKTGLSVFTVLLLFHFLGWEGTQIAALTTVFSLREDFDKSLSFGWSRIIGNSIGGFLALIFYLVDGFFHSSFLVTLFLVPILTMLTIVLNVAINNKSGIIGATAALLIITLSVPSGDTIIYVFARVFETFVGVFIAIIINSDVDKLRQYLTRK</sequence>
<evidence type="ECO:0000256" key="4">
    <source>
        <dbReference type="ARBA" id="ARBA00022989"/>
    </source>
</evidence>
<feature type="transmembrane region" description="Helical" evidence="6">
    <location>
        <begin position="87"/>
        <end position="109"/>
    </location>
</feature>
<dbReference type="AlphaFoldDB" id="A0A934PA88"/>
<evidence type="ECO:0000256" key="3">
    <source>
        <dbReference type="ARBA" id="ARBA00022692"/>
    </source>
</evidence>
<comment type="subcellular location">
    <subcellularLocation>
        <location evidence="1">Cell membrane</location>
        <topology evidence="1">Multi-pass membrane protein</topology>
    </subcellularLocation>
</comment>
<dbReference type="Pfam" id="PF06081">
    <property type="entry name" value="ArAE_1"/>
    <property type="match status" value="1"/>
</dbReference>
<reference evidence="7 8" key="1">
    <citation type="journal article" date="2021" name="Int. J. Syst. Evol. Microbiol.">
        <title>Streptococcus vicugnae sp. nov., isolated from faeces of alpacas (Vicugna pacos) and cattle (Bos taurus), Streptococcus zalophi sp. nov., and Streptococcus pacificus sp. nov., isolated from respiratory tract of California sea lions (Zalophus californianus).</title>
        <authorList>
            <person name="Volokhov D.V."/>
            <person name="Zagorodnyaya T.A."/>
            <person name="Shen Z."/>
            <person name="Blom J."/>
            <person name="Furtak V.A."/>
            <person name="Eisenberg T."/>
            <person name="Fan P."/>
            <person name="Jeong K.C."/>
            <person name="Gao Y."/>
            <person name="Zhang S."/>
            <person name="Amselle M."/>
        </authorList>
    </citation>
    <scope>NUCLEOTIDE SEQUENCE [LARGE SCALE GENOMIC DNA]</scope>
    <source>
        <strain evidence="8">CSL7508-lung</strain>
    </source>
</reference>
<feature type="transmembrane region" description="Helical" evidence="6">
    <location>
        <begin position="138"/>
        <end position="155"/>
    </location>
</feature>
<organism evidence="7 8">
    <name type="scientific">Streptococcus zalophi</name>
    <dbReference type="NCBI Taxonomy" id="640031"/>
    <lineage>
        <taxon>Bacteria</taxon>
        <taxon>Bacillati</taxon>
        <taxon>Bacillota</taxon>
        <taxon>Bacilli</taxon>
        <taxon>Lactobacillales</taxon>
        <taxon>Streptococcaceae</taxon>
        <taxon>Streptococcus</taxon>
    </lineage>
</organism>
<keyword evidence="4 6" id="KW-1133">Transmembrane helix</keyword>
<gene>
    <name evidence="7" type="ORF">JHK64_04955</name>
</gene>
<evidence type="ECO:0000256" key="2">
    <source>
        <dbReference type="ARBA" id="ARBA00022475"/>
    </source>
</evidence>
<feature type="transmembrane region" description="Helical" evidence="6">
    <location>
        <begin position="58"/>
        <end position="80"/>
    </location>
</feature>
<dbReference type="Proteomes" id="UP000644875">
    <property type="component" value="Unassembled WGS sequence"/>
</dbReference>
<evidence type="ECO:0000256" key="1">
    <source>
        <dbReference type="ARBA" id="ARBA00004651"/>
    </source>
</evidence>
<keyword evidence="8" id="KW-1185">Reference proteome</keyword>
<proteinExistence type="predicted"/>
<dbReference type="GO" id="GO:0005886">
    <property type="term" value="C:plasma membrane"/>
    <property type="evidence" value="ECO:0007669"/>
    <property type="project" value="UniProtKB-SubCell"/>
</dbReference>
<dbReference type="EMBL" id="JAENBP010000005">
    <property type="protein sequence ID" value="MBJ8349977.1"/>
    <property type="molecule type" value="Genomic_DNA"/>
</dbReference>
<keyword evidence="5 6" id="KW-0472">Membrane</keyword>
<dbReference type="InterPro" id="IPR010343">
    <property type="entry name" value="ArAE_1"/>
</dbReference>
<name>A0A934PA88_9STRE</name>
<evidence type="ECO:0000256" key="5">
    <source>
        <dbReference type="ARBA" id="ARBA00023136"/>
    </source>
</evidence>
<evidence type="ECO:0000256" key="6">
    <source>
        <dbReference type="SAM" id="Phobius"/>
    </source>
</evidence>
<comment type="caution">
    <text evidence="7">The sequence shown here is derived from an EMBL/GenBank/DDBJ whole genome shotgun (WGS) entry which is preliminary data.</text>
</comment>
<keyword evidence="3 6" id="KW-0812">Transmembrane</keyword>
<protein>
    <submittedName>
        <fullName evidence="7">Aromatic acid exporter family protein</fullName>
    </submittedName>
</protein>
<keyword evidence="2" id="KW-1003">Cell membrane</keyword>